<dbReference type="EMBL" id="BART01012586">
    <property type="protein sequence ID" value="GAG82827.1"/>
    <property type="molecule type" value="Genomic_DNA"/>
</dbReference>
<dbReference type="InterPro" id="IPR025668">
    <property type="entry name" value="Tnp_DDE_dom"/>
</dbReference>
<feature type="non-terminal residue" evidence="2">
    <location>
        <position position="1"/>
    </location>
</feature>
<evidence type="ECO:0000313" key="2">
    <source>
        <dbReference type="EMBL" id="GAG82827.1"/>
    </source>
</evidence>
<dbReference type="AlphaFoldDB" id="X1BNQ1"/>
<reference evidence="2" key="1">
    <citation type="journal article" date="2014" name="Front. Microbiol.">
        <title>High frequency of phylogenetically diverse reductive dehalogenase-homologous genes in deep subseafloor sedimentary metagenomes.</title>
        <authorList>
            <person name="Kawai M."/>
            <person name="Futagami T."/>
            <person name="Toyoda A."/>
            <person name="Takaki Y."/>
            <person name="Nishi S."/>
            <person name="Hori S."/>
            <person name="Arai W."/>
            <person name="Tsubouchi T."/>
            <person name="Morono Y."/>
            <person name="Uchiyama I."/>
            <person name="Ito T."/>
            <person name="Fujiyama A."/>
            <person name="Inagaki F."/>
            <person name="Takami H."/>
        </authorList>
    </citation>
    <scope>NUCLEOTIDE SEQUENCE</scope>
    <source>
        <strain evidence="2">Expedition CK06-06</strain>
    </source>
</reference>
<dbReference type="PANTHER" id="PTHR33408">
    <property type="entry name" value="TRANSPOSASE"/>
    <property type="match status" value="1"/>
</dbReference>
<gene>
    <name evidence="2" type="ORF">S01H4_26191</name>
</gene>
<protein>
    <recommendedName>
        <fullName evidence="1">Transposase DDE domain-containing protein</fullName>
    </recommendedName>
</protein>
<feature type="domain" description="Transposase DDE" evidence="1">
    <location>
        <begin position="112"/>
        <end position="229"/>
    </location>
</feature>
<dbReference type="Pfam" id="PF13751">
    <property type="entry name" value="DDE_Tnp_1_6"/>
    <property type="match status" value="1"/>
</dbReference>
<dbReference type="PANTHER" id="PTHR33408:SF2">
    <property type="entry name" value="TRANSPOSASE DDE DOMAIN-CONTAINING PROTEIN"/>
    <property type="match status" value="1"/>
</dbReference>
<sequence length="264" mass="30233">DPDATYRKKGKKKHIGYTANIIEKFDDKNRMIEGYDLQKNTYSDQKFAKDTIKRLGKDTTALADGAYFSEDIDKKARAKGIKMVPTNLTGGGKNNNGDKFEIEEKEHLVKGCPSGHKPITSKFKEGSYRAHFDKKHCNDCPFRKDCPVIKQKKSYLFKVSEKTLHRSQLITKMGTLEYQELAKKRAGIEAIPSILRRMYKIDHLPVRGEVRSKVYLGFKISAINCKRLIKGLMNSPIPELSTLLYNHLFSLFGFQRAYRVKFAA</sequence>
<accession>X1BNQ1</accession>
<evidence type="ECO:0000259" key="1">
    <source>
        <dbReference type="Pfam" id="PF13751"/>
    </source>
</evidence>
<name>X1BNQ1_9ZZZZ</name>
<comment type="caution">
    <text evidence="2">The sequence shown here is derived from an EMBL/GenBank/DDBJ whole genome shotgun (WGS) entry which is preliminary data.</text>
</comment>
<organism evidence="2">
    <name type="scientific">marine sediment metagenome</name>
    <dbReference type="NCBI Taxonomy" id="412755"/>
    <lineage>
        <taxon>unclassified sequences</taxon>
        <taxon>metagenomes</taxon>
        <taxon>ecological metagenomes</taxon>
    </lineage>
</organism>
<proteinExistence type="predicted"/>